<dbReference type="InterPro" id="IPR013324">
    <property type="entry name" value="RNA_pol_sigma_r3/r4-like"/>
</dbReference>
<reference evidence="6" key="1">
    <citation type="submission" date="2021-05" db="EMBL/GenBank/DDBJ databases">
        <title>Complete genome sequence of the cellulolytic planctomycete Telmatocola sphagniphila SP2T and characterization of the first cellulase from planctomycetes.</title>
        <authorList>
            <person name="Rakitin A.L."/>
            <person name="Beletsky A.V."/>
            <person name="Naumoff D.G."/>
            <person name="Kulichevskaya I.S."/>
            <person name="Mardanov A.V."/>
            <person name="Ravin N.V."/>
            <person name="Dedysh S.N."/>
        </authorList>
    </citation>
    <scope>NUCLEOTIDE SEQUENCE</scope>
    <source>
        <strain evidence="6">SP2T</strain>
    </source>
</reference>
<keyword evidence="3" id="KW-0731">Sigma factor</keyword>
<accession>A0A8E6EWS8</accession>
<dbReference type="InterPro" id="IPR036388">
    <property type="entry name" value="WH-like_DNA-bd_sf"/>
</dbReference>
<dbReference type="Gene3D" id="1.10.10.10">
    <property type="entry name" value="Winged helix-like DNA-binding domain superfamily/Winged helix DNA-binding domain"/>
    <property type="match status" value="1"/>
</dbReference>
<sequence>MSVVWSGSELLKRRLLEGDPRASLELFEYYRSRLRRMVRLRLDHRLQGRLDPSDVLQEACVDVVRRAPQYASNPTMPPYLWLRFLTGQRLLALHRKHLGAKMRDAGQEIPLHSGLPPASSASLAADVLGSTSTPSHAAIRLERQIFLQEALNLMPPLDREILTLRHFEELSNNETAHLLGIQKAAASNRYMRALKRLKEILATHPEVFKE</sequence>
<dbReference type="KEGG" id="tsph:KIH39_09395"/>
<evidence type="ECO:0000256" key="1">
    <source>
        <dbReference type="ARBA" id="ARBA00010641"/>
    </source>
</evidence>
<dbReference type="PANTHER" id="PTHR43133:SF63">
    <property type="entry name" value="RNA POLYMERASE SIGMA FACTOR FECI-RELATED"/>
    <property type="match status" value="1"/>
</dbReference>
<dbReference type="CDD" id="cd06171">
    <property type="entry name" value="Sigma70_r4"/>
    <property type="match status" value="1"/>
</dbReference>
<dbReference type="InterPro" id="IPR013325">
    <property type="entry name" value="RNA_pol_sigma_r2"/>
</dbReference>
<dbReference type="GO" id="GO:0003677">
    <property type="term" value="F:DNA binding"/>
    <property type="evidence" value="ECO:0007669"/>
    <property type="project" value="InterPro"/>
</dbReference>
<evidence type="ECO:0000256" key="2">
    <source>
        <dbReference type="ARBA" id="ARBA00023015"/>
    </source>
</evidence>
<protein>
    <submittedName>
        <fullName evidence="6">Sigma-70 family RNA polymerase sigma factor</fullName>
    </submittedName>
</protein>
<gene>
    <name evidence="6" type="ORF">KIH39_09395</name>
</gene>
<keyword evidence="4" id="KW-0804">Transcription</keyword>
<dbReference type="SUPFAM" id="SSF88946">
    <property type="entry name" value="Sigma2 domain of RNA polymerase sigma factors"/>
    <property type="match status" value="1"/>
</dbReference>
<feature type="domain" description="RNA polymerase sigma factor 70 region 4 type 2" evidence="5">
    <location>
        <begin position="147"/>
        <end position="197"/>
    </location>
</feature>
<evidence type="ECO:0000256" key="3">
    <source>
        <dbReference type="ARBA" id="ARBA00023082"/>
    </source>
</evidence>
<dbReference type="AlphaFoldDB" id="A0A8E6EWS8"/>
<dbReference type="Gene3D" id="1.10.1740.10">
    <property type="match status" value="1"/>
</dbReference>
<evidence type="ECO:0000259" key="5">
    <source>
        <dbReference type="Pfam" id="PF08281"/>
    </source>
</evidence>
<dbReference type="InterPro" id="IPR013249">
    <property type="entry name" value="RNA_pol_sigma70_r4_t2"/>
</dbReference>
<dbReference type="SUPFAM" id="SSF88659">
    <property type="entry name" value="Sigma3 and sigma4 domains of RNA polymerase sigma factors"/>
    <property type="match status" value="1"/>
</dbReference>
<dbReference type="GO" id="GO:0016987">
    <property type="term" value="F:sigma factor activity"/>
    <property type="evidence" value="ECO:0007669"/>
    <property type="project" value="UniProtKB-KW"/>
</dbReference>
<dbReference type="RefSeq" id="WP_213499075.1">
    <property type="nucleotide sequence ID" value="NZ_CP074694.1"/>
</dbReference>
<keyword evidence="2" id="KW-0805">Transcription regulation</keyword>
<name>A0A8E6EWS8_9BACT</name>
<dbReference type="PANTHER" id="PTHR43133">
    <property type="entry name" value="RNA POLYMERASE ECF-TYPE SIGMA FACTO"/>
    <property type="match status" value="1"/>
</dbReference>
<comment type="similarity">
    <text evidence="1">Belongs to the sigma-70 factor family. ECF subfamily.</text>
</comment>
<proteinExistence type="inferred from homology"/>
<dbReference type="InterPro" id="IPR014284">
    <property type="entry name" value="RNA_pol_sigma-70_dom"/>
</dbReference>
<dbReference type="GO" id="GO:0006352">
    <property type="term" value="P:DNA-templated transcription initiation"/>
    <property type="evidence" value="ECO:0007669"/>
    <property type="project" value="InterPro"/>
</dbReference>
<evidence type="ECO:0000256" key="4">
    <source>
        <dbReference type="ARBA" id="ARBA00023163"/>
    </source>
</evidence>
<evidence type="ECO:0000313" key="6">
    <source>
        <dbReference type="EMBL" id="QVL34102.1"/>
    </source>
</evidence>
<organism evidence="6 7">
    <name type="scientific">Telmatocola sphagniphila</name>
    <dbReference type="NCBI Taxonomy" id="1123043"/>
    <lineage>
        <taxon>Bacteria</taxon>
        <taxon>Pseudomonadati</taxon>
        <taxon>Planctomycetota</taxon>
        <taxon>Planctomycetia</taxon>
        <taxon>Gemmatales</taxon>
        <taxon>Gemmataceae</taxon>
    </lineage>
</organism>
<dbReference type="Pfam" id="PF08281">
    <property type="entry name" value="Sigma70_r4_2"/>
    <property type="match status" value="1"/>
</dbReference>
<dbReference type="NCBIfam" id="TIGR02937">
    <property type="entry name" value="sigma70-ECF"/>
    <property type="match status" value="1"/>
</dbReference>
<keyword evidence="7" id="KW-1185">Reference proteome</keyword>
<dbReference type="InterPro" id="IPR039425">
    <property type="entry name" value="RNA_pol_sigma-70-like"/>
</dbReference>
<dbReference type="EMBL" id="CP074694">
    <property type="protein sequence ID" value="QVL34102.1"/>
    <property type="molecule type" value="Genomic_DNA"/>
</dbReference>
<dbReference type="Proteomes" id="UP000676194">
    <property type="component" value="Chromosome"/>
</dbReference>
<evidence type="ECO:0000313" key="7">
    <source>
        <dbReference type="Proteomes" id="UP000676194"/>
    </source>
</evidence>